<feature type="transmembrane region" description="Helical" evidence="1">
    <location>
        <begin position="184"/>
        <end position="206"/>
    </location>
</feature>
<feature type="transmembrane region" description="Helical" evidence="1">
    <location>
        <begin position="116"/>
        <end position="137"/>
    </location>
</feature>
<organism evidence="2 3">
    <name type="scientific">Tritrichomonas musculus</name>
    <dbReference type="NCBI Taxonomy" id="1915356"/>
    <lineage>
        <taxon>Eukaryota</taxon>
        <taxon>Metamonada</taxon>
        <taxon>Parabasalia</taxon>
        <taxon>Tritrichomonadida</taxon>
        <taxon>Tritrichomonadidae</taxon>
        <taxon>Tritrichomonas</taxon>
    </lineage>
</organism>
<gene>
    <name evidence="2" type="ORF">M9Y10_021200</name>
</gene>
<feature type="transmembrane region" description="Helical" evidence="1">
    <location>
        <begin position="157"/>
        <end position="177"/>
    </location>
</feature>
<feature type="transmembrane region" description="Helical" evidence="1">
    <location>
        <begin position="29"/>
        <end position="51"/>
    </location>
</feature>
<evidence type="ECO:0000313" key="3">
    <source>
        <dbReference type="Proteomes" id="UP001470230"/>
    </source>
</evidence>
<sequence length="386" mass="43916">MFSQAVKIPPSEFVCKNASPGIGCGFPEMLFLGILYLLSGLFCLIRFALFLRKYILSKANSDIAPTLEESLNHSSNISSLNISNNNNEVPNTSNLNDDQNIPTTNLNNSLSKKIPIFFMIFWFSMFFWMTYDGIVTIVPFNYSRFSYQFLFLDLDKILSLIPLSFFVLLVLEICFAWRNPDARIIIFFRVVFAVFLFVFLLTGIMLSLIEVNPSEESTDNPSANLSLWIASTDFLISIFFLFPALQLIKLVSTPIVQPEDVCCVRISKVGTAILFVLFVIKCAFNLCRYVSFDPISDWASNHDKEAFNSTKLQSLLLINSNTSSFLLSTSPILGPLERIYRFFQFFLFNLFAAWLAIGSTLVLSSYDFKFLDESQYTRTQNSVSNN</sequence>
<name>A0ABR2HDB2_9EUKA</name>
<keyword evidence="3" id="KW-1185">Reference proteome</keyword>
<accession>A0ABR2HDB2</accession>
<feature type="transmembrane region" description="Helical" evidence="1">
    <location>
        <begin position="345"/>
        <end position="366"/>
    </location>
</feature>
<evidence type="ECO:0000256" key="1">
    <source>
        <dbReference type="SAM" id="Phobius"/>
    </source>
</evidence>
<comment type="caution">
    <text evidence="2">The sequence shown here is derived from an EMBL/GenBank/DDBJ whole genome shotgun (WGS) entry which is preliminary data.</text>
</comment>
<keyword evidence="1" id="KW-1133">Transmembrane helix</keyword>
<evidence type="ECO:0000313" key="2">
    <source>
        <dbReference type="EMBL" id="KAK8845024.1"/>
    </source>
</evidence>
<reference evidence="2 3" key="1">
    <citation type="submission" date="2024-04" db="EMBL/GenBank/DDBJ databases">
        <title>Tritrichomonas musculus Genome.</title>
        <authorList>
            <person name="Alves-Ferreira E."/>
            <person name="Grigg M."/>
            <person name="Lorenzi H."/>
            <person name="Galac M."/>
        </authorList>
    </citation>
    <scope>NUCLEOTIDE SEQUENCE [LARGE SCALE GENOMIC DNA]</scope>
    <source>
        <strain evidence="2 3">EAF2021</strain>
    </source>
</reference>
<keyword evidence="1" id="KW-0812">Transmembrane</keyword>
<dbReference type="Proteomes" id="UP001470230">
    <property type="component" value="Unassembled WGS sequence"/>
</dbReference>
<protein>
    <submittedName>
        <fullName evidence="2">Uncharacterized protein</fullName>
    </submittedName>
</protein>
<feature type="transmembrane region" description="Helical" evidence="1">
    <location>
        <begin position="226"/>
        <end position="248"/>
    </location>
</feature>
<dbReference type="EMBL" id="JAPFFF010000031">
    <property type="protein sequence ID" value="KAK8845024.1"/>
    <property type="molecule type" value="Genomic_DNA"/>
</dbReference>
<proteinExistence type="predicted"/>
<keyword evidence="1" id="KW-0472">Membrane</keyword>
<feature type="transmembrane region" description="Helical" evidence="1">
    <location>
        <begin position="269"/>
        <end position="292"/>
    </location>
</feature>